<gene>
    <name evidence="2" type="ORF">I5L79_15505</name>
</gene>
<accession>A0ABS0L4G3</accession>
<name>A0ABS0L4G3_9BACT</name>
<feature type="non-terminal residue" evidence="2">
    <location>
        <position position="141"/>
    </location>
</feature>
<evidence type="ECO:0000313" key="3">
    <source>
        <dbReference type="Proteomes" id="UP000601099"/>
    </source>
</evidence>
<proteinExistence type="predicted"/>
<evidence type="ECO:0000256" key="1">
    <source>
        <dbReference type="SAM" id="SignalP"/>
    </source>
</evidence>
<dbReference type="InterPro" id="IPR008969">
    <property type="entry name" value="CarboxyPept-like_regulatory"/>
</dbReference>
<dbReference type="Proteomes" id="UP000601099">
    <property type="component" value="Unassembled WGS sequence"/>
</dbReference>
<reference evidence="2 3" key="1">
    <citation type="submission" date="2020-11" db="EMBL/GenBank/DDBJ databases">
        <title>Hymenobacter sp.</title>
        <authorList>
            <person name="Kim M.K."/>
        </authorList>
    </citation>
    <scope>NUCLEOTIDE SEQUENCE [LARGE SCALE GENOMIC DNA]</scope>
    <source>
        <strain evidence="2 3">BT594</strain>
    </source>
</reference>
<sequence>MRSFSTLCTLGLLFGIPLSSIAQQQTEFSGTVQTDAGEPLPGATVFLKGTYLGSTTNSAGNFRLLVPGTMLPAPLMVSFVGYESAMDTLSITGRPLFIILQPSAALINEVVVSASRVEENILRAPVTVDKLNAQHLARLST</sequence>
<dbReference type="RefSeq" id="WP_196955984.1">
    <property type="nucleotide sequence ID" value="NZ_JADWYK010000010.1"/>
</dbReference>
<dbReference type="EMBL" id="JADWYK010000010">
    <property type="protein sequence ID" value="MBG8554961.1"/>
    <property type="molecule type" value="Genomic_DNA"/>
</dbReference>
<comment type="caution">
    <text evidence="2">The sequence shown here is derived from an EMBL/GenBank/DDBJ whole genome shotgun (WGS) entry which is preliminary data.</text>
</comment>
<feature type="signal peptide" evidence="1">
    <location>
        <begin position="1"/>
        <end position="22"/>
    </location>
</feature>
<evidence type="ECO:0000313" key="2">
    <source>
        <dbReference type="EMBL" id="MBG8554961.1"/>
    </source>
</evidence>
<feature type="chain" id="PRO_5047328335" evidence="1">
    <location>
        <begin position="23"/>
        <end position="141"/>
    </location>
</feature>
<dbReference type="SUPFAM" id="SSF49464">
    <property type="entry name" value="Carboxypeptidase regulatory domain-like"/>
    <property type="match status" value="1"/>
</dbReference>
<keyword evidence="1" id="KW-0732">Signal</keyword>
<dbReference type="Gene3D" id="2.60.40.1120">
    <property type="entry name" value="Carboxypeptidase-like, regulatory domain"/>
    <property type="match status" value="1"/>
</dbReference>
<keyword evidence="3" id="KW-1185">Reference proteome</keyword>
<protein>
    <submittedName>
        <fullName evidence="2">Carboxypeptidase-like regulatory domain-containing protein</fullName>
    </submittedName>
</protein>
<dbReference type="Pfam" id="PF13715">
    <property type="entry name" value="CarbopepD_reg_2"/>
    <property type="match status" value="1"/>
</dbReference>
<organism evidence="2 3">
    <name type="scientific">Hymenobacter guriensis</name>
    <dbReference type="NCBI Taxonomy" id="2793065"/>
    <lineage>
        <taxon>Bacteria</taxon>
        <taxon>Pseudomonadati</taxon>
        <taxon>Bacteroidota</taxon>
        <taxon>Cytophagia</taxon>
        <taxon>Cytophagales</taxon>
        <taxon>Hymenobacteraceae</taxon>
        <taxon>Hymenobacter</taxon>
    </lineage>
</organism>